<organism evidence="1 2">
    <name type="scientific">Fusarium decemcellulare</name>
    <dbReference type="NCBI Taxonomy" id="57161"/>
    <lineage>
        <taxon>Eukaryota</taxon>
        <taxon>Fungi</taxon>
        <taxon>Dikarya</taxon>
        <taxon>Ascomycota</taxon>
        <taxon>Pezizomycotina</taxon>
        <taxon>Sordariomycetes</taxon>
        <taxon>Hypocreomycetidae</taxon>
        <taxon>Hypocreales</taxon>
        <taxon>Nectriaceae</taxon>
        <taxon>Fusarium</taxon>
        <taxon>Fusarium decemcellulare species complex</taxon>
    </lineage>
</organism>
<protein>
    <submittedName>
        <fullName evidence="1">Uncharacterized protein</fullName>
    </submittedName>
</protein>
<dbReference type="Proteomes" id="UP001148629">
    <property type="component" value="Unassembled WGS sequence"/>
</dbReference>
<sequence>MSKIRNVAVVGGTGYIGTAIVDALLEAKLNVSIVTRDANSPKSQNAKAPVVQSEYTLASLTEIFTGQDAVISAVSVGPAILTQRTMIDAAVKAGVSRFIPSEYGSSSQDIRIDDFKKLMAPKVQIIDYLKQVASENPTFAWSCLGSGALLDNGLKSGTWGFSLSDRAATIFDSGNARFDSTVLPEVASAVVSILRNPDITTNRYLVVRNFVVSQSEILGALEEAMGSKWTRTYLDSNETKKKGWELLQSGNPAAGIPKIIQGSLFHGDSNVATPADQLDNRLLGVAKLDLREYIERLI</sequence>
<comment type="caution">
    <text evidence="1">The sequence shown here is derived from an EMBL/GenBank/DDBJ whole genome shotgun (WGS) entry which is preliminary data.</text>
</comment>
<gene>
    <name evidence="1" type="ORF">NM208_g3868</name>
</gene>
<keyword evidence="2" id="KW-1185">Reference proteome</keyword>
<proteinExistence type="predicted"/>
<name>A0ACC1SMX8_9HYPO</name>
<dbReference type="EMBL" id="JANRMS010000271">
    <property type="protein sequence ID" value="KAJ3542889.1"/>
    <property type="molecule type" value="Genomic_DNA"/>
</dbReference>
<accession>A0ACC1SMX8</accession>
<evidence type="ECO:0000313" key="2">
    <source>
        <dbReference type="Proteomes" id="UP001148629"/>
    </source>
</evidence>
<evidence type="ECO:0000313" key="1">
    <source>
        <dbReference type="EMBL" id="KAJ3542889.1"/>
    </source>
</evidence>
<reference evidence="1" key="1">
    <citation type="submission" date="2022-08" db="EMBL/GenBank/DDBJ databases">
        <title>Genome Sequence of Fusarium decemcellulare.</title>
        <authorList>
            <person name="Buettner E."/>
        </authorList>
    </citation>
    <scope>NUCLEOTIDE SEQUENCE</scope>
    <source>
        <strain evidence="1">Babe19</strain>
    </source>
</reference>